<evidence type="ECO:0000313" key="3">
    <source>
        <dbReference type="EMBL" id="GIE69798.1"/>
    </source>
</evidence>
<sequence length="536" mass="56659">MTKKTVVTLVLANLATSVLFALLTLLLHDQILAYQRLHHPGADPAGLARTLWSRPATVLCVALLYLRIVRRLRTGDPRALRRIRTVSALGVPVIGWLLVTAEYPAWLLAVQAVQLVTLIALAVTVNSRTVRSAFDAPVPVDTRPRHRGAAWTLVLLAPLIAELSLGTVPLRQAWVVLIFLPIYGGGALLIREVTRRIGGGFPSLLLFGAAYGVIEEGLVLQGLTSPHLYGAADWAPRLFGLNTAYAELNLAYHPVFSITVPIVLTELIFAGHGRRPYLRRGGLIITGVVTALGALLLRLAIPPVEDPNYTLPPLAAVFFLTAASLLTTAAYFVRPEPTRPAPPTPAHPAPGGSRTAPAPALPRSPGRRGAAGHQQHKPAAGPQRCLKAPETPPTASQHEPAGPQRCLKAPETPPTASRPPSPAVVAGWSGGAAFAFLALIFPFAGAEQPSFTHGAWALLPMAAAALVATGIGHALRRWTATPTWTPAHLLGAALGAVVGHTLFGLLANASTLPDRLFLAALALTTTALAPRAIKRH</sequence>
<feature type="compositionally biased region" description="Pro residues" evidence="1">
    <location>
        <begin position="338"/>
        <end position="348"/>
    </location>
</feature>
<feature type="transmembrane region" description="Helical" evidence="2">
    <location>
        <begin position="81"/>
        <end position="99"/>
    </location>
</feature>
<feature type="transmembrane region" description="Helical" evidence="2">
    <location>
        <begin position="148"/>
        <end position="166"/>
    </location>
</feature>
<proteinExistence type="predicted"/>
<gene>
    <name evidence="3" type="ORF">Apa02nite_059060</name>
</gene>
<dbReference type="EMBL" id="BOMS01000092">
    <property type="protein sequence ID" value="GIE69798.1"/>
    <property type="molecule type" value="Genomic_DNA"/>
</dbReference>
<feature type="transmembrane region" description="Helical" evidence="2">
    <location>
        <begin position="487"/>
        <end position="509"/>
    </location>
</feature>
<dbReference type="RefSeq" id="WP_203827909.1">
    <property type="nucleotide sequence ID" value="NZ_BAAATY010000026.1"/>
</dbReference>
<keyword evidence="2" id="KW-0812">Transmembrane</keyword>
<keyword evidence="4" id="KW-1185">Reference proteome</keyword>
<feature type="transmembrane region" description="Helical" evidence="2">
    <location>
        <begin position="456"/>
        <end position="475"/>
    </location>
</feature>
<feature type="transmembrane region" description="Helical" evidence="2">
    <location>
        <begin position="515"/>
        <end position="533"/>
    </location>
</feature>
<dbReference type="Proteomes" id="UP000624709">
    <property type="component" value="Unassembled WGS sequence"/>
</dbReference>
<keyword evidence="2" id="KW-0472">Membrane</keyword>
<protein>
    <submittedName>
        <fullName evidence="3">Uncharacterized protein</fullName>
    </submittedName>
</protein>
<comment type="caution">
    <text evidence="3">The sequence shown here is derived from an EMBL/GenBank/DDBJ whole genome shotgun (WGS) entry which is preliminary data.</text>
</comment>
<evidence type="ECO:0000313" key="4">
    <source>
        <dbReference type="Proteomes" id="UP000624709"/>
    </source>
</evidence>
<name>A0ABQ4BGJ7_9ACTN</name>
<reference evidence="3 4" key="1">
    <citation type="submission" date="2021-01" db="EMBL/GenBank/DDBJ databases">
        <title>Whole genome shotgun sequence of Actinoplanes palleronii NBRC 14916.</title>
        <authorList>
            <person name="Komaki H."/>
            <person name="Tamura T."/>
        </authorList>
    </citation>
    <scope>NUCLEOTIDE SEQUENCE [LARGE SCALE GENOMIC DNA]</scope>
    <source>
        <strain evidence="3 4">NBRC 14916</strain>
    </source>
</reference>
<feature type="transmembrane region" description="Helical" evidence="2">
    <location>
        <begin position="250"/>
        <end position="269"/>
    </location>
</feature>
<accession>A0ABQ4BGJ7</accession>
<feature type="transmembrane region" description="Helical" evidence="2">
    <location>
        <begin position="281"/>
        <end position="301"/>
    </location>
</feature>
<feature type="transmembrane region" description="Helical" evidence="2">
    <location>
        <begin position="313"/>
        <end position="333"/>
    </location>
</feature>
<feature type="transmembrane region" description="Helical" evidence="2">
    <location>
        <begin position="172"/>
        <end position="190"/>
    </location>
</feature>
<feature type="region of interest" description="Disordered" evidence="1">
    <location>
        <begin position="336"/>
        <end position="423"/>
    </location>
</feature>
<feature type="transmembrane region" description="Helical" evidence="2">
    <location>
        <begin position="197"/>
        <end position="214"/>
    </location>
</feature>
<feature type="compositionally biased region" description="Pro residues" evidence="1">
    <location>
        <begin position="411"/>
        <end position="422"/>
    </location>
</feature>
<evidence type="ECO:0000256" key="1">
    <source>
        <dbReference type="SAM" id="MobiDB-lite"/>
    </source>
</evidence>
<feature type="transmembrane region" description="Helical" evidence="2">
    <location>
        <begin position="105"/>
        <end position="127"/>
    </location>
</feature>
<feature type="transmembrane region" description="Helical" evidence="2">
    <location>
        <begin position="423"/>
        <end position="444"/>
    </location>
</feature>
<feature type="transmembrane region" description="Helical" evidence="2">
    <location>
        <begin position="51"/>
        <end position="69"/>
    </location>
</feature>
<evidence type="ECO:0000256" key="2">
    <source>
        <dbReference type="SAM" id="Phobius"/>
    </source>
</evidence>
<keyword evidence="2" id="KW-1133">Transmembrane helix</keyword>
<organism evidence="3 4">
    <name type="scientific">Actinoplanes palleronii</name>
    <dbReference type="NCBI Taxonomy" id="113570"/>
    <lineage>
        <taxon>Bacteria</taxon>
        <taxon>Bacillati</taxon>
        <taxon>Actinomycetota</taxon>
        <taxon>Actinomycetes</taxon>
        <taxon>Micromonosporales</taxon>
        <taxon>Micromonosporaceae</taxon>
        <taxon>Actinoplanes</taxon>
    </lineage>
</organism>